<keyword evidence="5" id="KW-1185">Reference proteome</keyword>
<protein>
    <recommendedName>
        <fullName evidence="6">DUF2415 domain-containing protein</fullName>
    </recommendedName>
</protein>
<evidence type="ECO:0000313" key="5">
    <source>
        <dbReference type="Proteomes" id="UP001357485"/>
    </source>
</evidence>
<dbReference type="InterPro" id="IPR015943">
    <property type="entry name" value="WD40/YVTN_repeat-like_dom_sf"/>
</dbReference>
<evidence type="ECO:0000313" key="4">
    <source>
        <dbReference type="EMBL" id="KAK5128184.1"/>
    </source>
</evidence>
<name>A0ABR0KT38_9PEZI</name>
<dbReference type="Proteomes" id="UP001357485">
    <property type="component" value="Unassembled WGS sequence"/>
</dbReference>
<dbReference type="SUPFAM" id="SSF50978">
    <property type="entry name" value="WD40 repeat-like"/>
    <property type="match status" value="1"/>
</dbReference>
<dbReference type="InterPro" id="IPR036322">
    <property type="entry name" value="WD40_repeat_dom_sf"/>
</dbReference>
<gene>
    <name evidence="4" type="ORF">LTR16_002621</name>
</gene>
<proteinExistence type="predicted"/>
<reference evidence="4 5" key="1">
    <citation type="submission" date="2023-08" db="EMBL/GenBank/DDBJ databases">
        <title>Black Yeasts Isolated from many extreme environments.</title>
        <authorList>
            <person name="Coleine C."/>
            <person name="Stajich J.E."/>
            <person name="Selbmann L."/>
        </authorList>
    </citation>
    <scope>NUCLEOTIDE SEQUENCE [LARGE SCALE GENOMIC DNA]</scope>
    <source>
        <strain evidence="4 5">CCFEE 536</strain>
    </source>
</reference>
<organism evidence="4 5">
    <name type="scientific">Cryomyces antarcticus</name>
    <dbReference type="NCBI Taxonomy" id="329879"/>
    <lineage>
        <taxon>Eukaryota</taxon>
        <taxon>Fungi</taxon>
        <taxon>Dikarya</taxon>
        <taxon>Ascomycota</taxon>
        <taxon>Pezizomycotina</taxon>
        <taxon>Dothideomycetes</taxon>
        <taxon>Dothideomycetes incertae sedis</taxon>
        <taxon>Cryomyces</taxon>
    </lineage>
</organism>
<dbReference type="EMBL" id="JAVRRA010024834">
    <property type="protein sequence ID" value="KAK5128184.1"/>
    <property type="molecule type" value="Genomic_DNA"/>
</dbReference>
<keyword evidence="1" id="KW-0853">WD repeat</keyword>
<dbReference type="InterPro" id="IPR052254">
    <property type="entry name" value="CUL4-DDB1_E3_ligase_receptor"/>
</dbReference>
<feature type="region of interest" description="Disordered" evidence="3">
    <location>
        <begin position="192"/>
        <end position="211"/>
    </location>
</feature>
<evidence type="ECO:0008006" key="6">
    <source>
        <dbReference type="Google" id="ProtNLM"/>
    </source>
</evidence>
<evidence type="ECO:0000256" key="3">
    <source>
        <dbReference type="SAM" id="MobiDB-lite"/>
    </source>
</evidence>
<feature type="non-terminal residue" evidence="4">
    <location>
        <position position="1"/>
    </location>
</feature>
<dbReference type="PANTHER" id="PTHR44472:SF1">
    <property type="entry name" value="DDB1 AND CUL4 ASSOCIATED FACTOR 4"/>
    <property type="match status" value="1"/>
</dbReference>
<accession>A0ABR0KT38</accession>
<evidence type="ECO:0000256" key="2">
    <source>
        <dbReference type="ARBA" id="ARBA00022737"/>
    </source>
</evidence>
<evidence type="ECO:0000256" key="1">
    <source>
        <dbReference type="ARBA" id="ARBA00022574"/>
    </source>
</evidence>
<dbReference type="InterPro" id="IPR001680">
    <property type="entry name" value="WD40_rpt"/>
</dbReference>
<comment type="caution">
    <text evidence="4">The sequence shown here is derived from an EMBL/GenBank/DDBJ whole genome shotgun (WGS) entry which is preliminary data.</text>
</comment>
<dbReference type="Gene3D" id="2.130.10.10">
    <property type="entry name" value="YVTN repeat-like/Quinoprotein amine dehydrogenase"/>
    <property type="match status" value="1"/>
</dbReference>
<sequence>LLEVAQTDIASVNVSRTRTVILTTTGGGNRAPEVHLIHLLDPRFTTLHRPIVSDRSTVFTTQDPFVNDSMWGDAPTAPNPFTASNSTDLIAVGGPQGMTLLTLDGSHSWQCETTLQTSSALLALDWLSPTTLAAGLRNSSVMLWDSRSRGHTARLQHPGAVFGLKRADQESRLVVCGLRNSMALYDLRMVRDSPSASQPRPKHRSKQARSPASAPVFAFSYANEHHLSRGFDVCPDAGLVAAADRDNVVQLYSLHTGDSIKRHGQAEGACADDGPRRASDVVEEGELTHRIERKPQSDVRCVRFVEDVLGRWKVLANKDRRIVQYSW</sequence>
<dbReference type="SMART" id="SM00320">
    <property type="entry name" value="WD40"/>
    <property type="match status" value="3"/>
</dbReference>
<dbReference type="PANTHER" id="PTHR44472">
    <property type="entry name" value="DDB1- AND CUL4-ASSOCIATED FACTOR 4-RELATED"/>
    <property type="match status" value="1"/>
</dbReference>
<keyword evidence="2" id="KW-0677">Repeat</keyword>